<keyword evidence="1" id="KW-0472">Membrane</keyword>
<feature type="transmembrane region" description="Helical" evidence="1">
    <location>
        <begin position="66"/>
        <end position="87"/>
    </location>
</feature>
<feature type="transmembrane region" description="Helical" evidence="1">
    <location>
        <begin position="188"/>
        <end position="206"/>
    </location>
</feature>
<feature type="transmembrane region" description="Helical" evidence="1">
    <location>
        <begin position="40"/>
        <end position="60"/>
    </location>
</feature>
<feature type="transmembrane region" description="Helical" evidence="1">
    <location>
        <begin position="99"/>
        <end position="118"/>
    </location>
</feature>
<evidence type="ECO:0000259" key="2">
    <source>
        <dbReference type="Pfam" id="PF00892"/>
    </source>
</evidence>
<organism evidence="3 4">
    <name type="scientific">Natrialba swarupiae</name>
    <dbReference type="NCBI Taxonomy" id="2448032"/>
    <lineage>
        <taxon>Archaea</taxon>
        <taxon>Methanobacteriati</taxon>
        <taxon>Methanobacteriota</taxon>
        <taxon>Stenosarchaea group</taxon>
        <taxon>Halobacteria</taxon>
        <taxon>Halobacteriales</taxon>
        <taxon>Natrialbaceae</taxon>
        <taxon>Natrialba</taxon>
    </lineage>
</organism>
<keyword evidence="1" id="KW-1133">Transmembrane helix</keyword>
<keyword evidence="1" id="KW-0812">Transmembrane</keyword>
<dbReference type="Proteomes" id="UP000324104">
    <property type="component" value="Unassembled WGS sequence"/>
</dbReference>
<protein>
    <submittedName>
        <fullName evidence="3">DMT family transporter</fullName>
    </submittedName>
</protein>
<evidence type="ECO:0000256" key="1">
    <source>
        <dbReference type="SAM" id="Phobius"/>
    </source>
</evidence>
<feature type="transmembrane region" description="Helical" evidence="1">
    <location>
        <begin position="157"/>
        <end position="182"/>
    </location>
</feature>
<feature type="domain" description="EamA" evidence="2">
    <location>
        <begin position="163"/>
        <end position="298"/>
    </location>
</feature>
<feature type="transmembrane region" description="Helical" evidence="1">
    <location>
        <begin position="6"/>
        <end position="28"/>
    </location>
</feature>
<gene>
    <name evidence="3" type="ORF">FYC77_19260</name>
</gene>
<feature type="transmembrane region" description="Helical" evidence="1">
    <location>
        <begin position="251"/>
        <end position="272"/>
    </location>
</feature>
<dbReference type="GO" id="GO:0016020">
    <property type="term" value="C:membrane"/>
    <property type="evidence" value="ECO:0007669"/>
    <property type="project" value="InterPro"/>
</dbReference>
<comment type="caution">
    <text evidence="3">The sequence shown here is derived from an EMBL/GenBank/DDBJ whole genome shotgun (WGS) entry which is preliminary data.</text>
</comment>
<dbReference type="InterPro" id="IPR000620">
    <property type="entry name" value="EamA_dom"/>
</dbReference>
<dbReference type="Pfam" id="PF00892">
    <property type="entry name" value="EamA"/>
    <property type="match status" value="2"/>
</dbReference>
<accession>A0A5D5AHQ2</accession>
<dbReference type="SUPFAM" id="SSF103481">
    <property type="entry name" value="Multidrug resistance efflux transporter EmrE"/>
    <property type="match status" value="2"/>
</dbReference>
<reference evidence="3 4" key="1">
    <citation type="submission" date="2019-08" db="EMBL/GenBank/DDBJ databases">
        <title>Archaea genome.</title>
        <authorList>
            <person name="Kajale S."/>
            <person name="Shouche Y."/>
            <person name="Deshpande N."/>
            <person name="Sharma A."/>
        </authorList>
    </citation>
    <scope>NUCLEOTIDE SEQUENCE [LARGE SCALE GENOMIC DNA]</scope>
    <source>
        <strain evidence="3 4">ESP3B_9</strain>
    </source>
</reference>
<name>A0A5D5AHQ2_9EURY</name>
<dbReference type="InterPro" id="IPR037185">
    <property type="entry name" value="EmrE-like"/>
</dbReference>
<feature type="transmembrane region" description="Helical" evidence="1">
    <location>
        <begin position="124"/>
        <end position="145"/>
    </location>
</feature>
<keyword evidence="4" id="KW-1185">Reference proteome</keyword>
<evidence type="ECO:0000313" key="4">
    <source>
        <dbReference type="Proteomes" id="UP000324104"/>
    </source>
</evidence>
<dbReference type="EMBL" id="VTAW01000048">
    <property type="protein sequence ID" value="TYT60357.1"/>
    <property type="molecule type" value="Genomic_DNA"/>
</dbReference>
<feature type="transmembrane region" description="Helical" evidence="1">
    <location>
        <begin position="279"/>
        <end position="300"/>
    </location>
</feature>
<dbReference type="PANTHER" id="PTHR22911">
    <property type="entry name" value="ACYL-MALONYL CONDENSING ENZYME-RELATED"/>
    <property type="match status" value="1"/>
</dbReference>
<proteinExistence type="predicted"/>
<dbReference type="Gene3D" id="1.10.3730.20">
    <property type="match status" value="1"/>
</dbReference>
<dbReference type="PANTHER" id="PTHR22911:SF137">
    <property type="entry name" value="SOLUTE CARRIER FAMILY 35 MEMBER G2-RELATED"/>
    <property type="match status" value="1"/>
</dbReference>
<dbReference type="RefSeq" id="WP_149083115.1">
    <property type="nucleotide sequence ID" value="NZ_VTAW01000048.1"/>
</dbReference>
<feature type="domain" description="EamA" evidence="2">
    <location>
        <begin position="9"/>
        <end position="141"/>
    </location>
</feature>
<feature type="transmembrane region" description="Helical" evidence="1">
    <location>
        <begin position="226"/>
        <end position="245"/>
    </location>
</feature>
<dbReference type="AlphaFoldDB" id="A0A5D5AHQ2"/>
<sequence>MFEDQSVLLGAILASIASLMFAFQYIFVRQGTQKGTVSDIIWISLLSNVVILVPPALLLYDFSMTIMSVLAFMGAGLSGSLFARICMFTSIKRLGASRTSPIVASNALFATVLAVLVLDESLTLVHLFGVILIVAGVTLISYDTAEGKRVNLTRRELAILFFVPILAAVFLGIEPIFISLALEAGGSIIPGTAIVVTTAFVGFTAYTGGTTGLPSPSLVRKPYFKWYIAAGVATTFGLLAAFSAIQIAPVAIAVPLIQTSPLLVIVLSMLFLSSKLEKVTPVVLVSTVIIIVGATIVTLVG</sequence>
<evidence type="ECO:0000313" key="3">
    <source>
        <dbReference type="EMBL" id="TYT60357.1"/>
    </source>
</evidence>